<dbReference type="InterPro" id="IPR037213">
    <property type="entry name" value="Run_dom_sf"/>
</dbReference>
<proteinExistence type="predicted"/>
<dbReference type="PROSITE" id="PS50826">
    <property type="entry name" value="RUN"/>
    <property type="match status" value="1"/>
</dbReference>
<dbReference type="OrthoDB" id="6285996at2759"/>
<protein>
    <submittedName>
        <fullName evidence="2">Small G protein signaling modulator 1</fullName>
    </submittedName>
</protein>
<dbReference type="SUPFAM" id="SSF140741">
    <property type="entry name" value="RUN domain-like"/>
    <property type="match status" value="1"/>
</dbReference>
<dbReference type="Proteomes" id="UP000728185">
    <property type="component" value="Unassembled WGS sequence"/>
</dbReference>
<evidence type="ECO:0000259" key="1">
    <source>
        <dbReference type="PROSITE" id="PS50826"/>
    </source>
</evidence>
<dbReference type="Pfam" id="PF02759">
    <property type="entry name" value="RUN"/>
    <property type="match status" value="1"/>
</dbReference>
<dbReference type="AlphaFoldDB" id="A0A8E0RSC2"/>
<name>A0A8E0RSC2_9TREM</name>
<evidence type="ECO:0000313" key="3">
    <source>
        <dbReference type="Proteomes" id="UP000728185"/>
    </source>
</evidence>
<accession>A0A8E0RSC2</accession>
<feature type="domain" description="RUN" evidence="1">
    <location>
        <begin position="1"/>
        <end position="73"/>
    </location>
</feature>
<evidence type="ECO:0000313" key="2">
    <source>
        <dbReference type="EMBL" id="KAA0186325.1"/>
    </source>
</evidence>
<reference evidence="2" key="1">
    <citation type="submission" date="2019-05" db="EMBL/GenBank/DDBJ databases">
        <title>Annotation for the trematode Fasciolopsis buski.</title>
        <authorList>
            <person name="Choi Y.-J."/>
        </authorList>
    </citation>
    <scope>NUCLEOTIDE SEQUENCE</scope>
    <source>
        <strain evidence="2">HT</strain>
        <tissue evidence="2">Whole worm</tissue>
    </source>
</reference>
<keyword evidence="3" id="KW-1185">Reference proteome</keyword>
<sequence length="166" mass="18378">MNPTASDVKLKNLWIRVALLEKVLDKIVYYLAANANRFYEKFAIMADPCDGMLIADLLRGPCAVDYSRTRTADYLYTDPPVAELIQRHGISGSLRSRQLPYVPPSSQVYFDWDTRSASIHSLPCGQTSPENAGLSVCSSVSQCSCTIPPVSFVGTKFLLFLLALDH</sequence>
<organism evidence="2 3">
    <name type="scientific">Fasciolopsis buskii</name>
    <dbReference type="NCBI Taxonomy" id="27845"/>
    <lineage>
        <taxon>Eukaryota</taxon>
        <taxon>Metazoa</taxon>
        <taxon>Spiralia</taxon>
        <taxon>Lophotrochozoa</taxon>
        <taxon>Platyhelminthes</taxon>
        <taxon>Trematoda</taxon>
        <taxon>Digenea</taxon>
        <taxon>Plagiorchiida</taxon>
        <taxon>Echinostomata</taxon>
        <taxon>Echinostomatoidea</taxon>
        <taxon>Fasciolidae</taxon>
        <taxon>Fasciolopsis</taxon>
    </lineage>
</organism>
<comment type="caution">
    <text evidence="2">The sequence shown here is derived from an EMBL/GenBank/DDBJ whole genome shotgun (WGS) entry which is preliminary data.</text>
</comment>
<dbReference type="EMBL" id="LUCM01009833">
    <property type="protein sequence ID" value="KAA0186325.1"/>
    <property type="molecule type" value="Genomic_DNA"/>
</dbReference>
<dbReference type="InterPro" id="IPR004012">
    <property type="entry name" value="Run_dom"/>
</dbReference>
<gene>
    <name evidence="2" type="ORF">FBUS_03184</name>
</gene>
<dbReference type="Gene3D" id="1.20.58.900">
    <property type="match status" value="1"/>
</dbReference>
<dbReference type="SMART" id="SM00593">
    <property type="entry name" value="RUN"/>
    <property type="match status" value="1"/>
</dbReference>